<organism evidence="2 3">
    <name type="scientific">Bifidobacterium cebidarum</name>
    <dbReference type="NCBI Taxonomy" id="2650773"/>
    <lineage>
        <taxon>Bacteria</taxon>
        <taxon>Bacillati</taxon>
        <taxon>Actinomycetota</taxon>
        <taxon>Actinomycetes</taxon>
        <taxon>Bifidobacteriales</taxon>
        <taxon>Bifidobacteriaceae</taxon>
        <taxon>Bifidobacterium</taxon>
    </lineage>
</organism>
<dbReference type="Proteomes" id="UP000468413">
    <property type="component" value="Unassembled WGS sequence"/>
</dbReference>
<dbReference type="AlphaFoldDB" id="A0A6I1GGN0"/>
<evidence type="ECO:0000313" key="3">
    <source>
        <dbReference type="Proteomes" id="UP000468413"/>
    </source>
</evidence>
<sequence length="197" mass="21763">MTRMTRIRGSNQPHEQHQQYSQRVFAVGVGRWRRRHLKVALILAVCIAIAVLLTSLLPQPWSDVASNARNGSSRTLPTGSEHPEFTGPNKYEALTAWNNLHTELGRNILEDGVVTPDELVEVRKAYNACLSVYGMQAKTITDSNGEAIGESVVPIRGSMSGEQQSSIVSQCGTESDYRWLEPLANIQASEQSTKESQ</sequence>
<evidence type="ECO:0000256" key="1">
    <source>
        <dbReference type="SAM" id="Phobius"/>
    </source>
</evidence>
<dbReference type="EMBL" id="WBVS01000003">
    <property type="protein sequence ID" value="KAB7788519.1"/>
    <property type="molecule type" value="Genomic_DNA"/>
</dbReference>
<proteinExistence type="predicted"/>
<gene>
    <name evidence="2" type="ORF">F7D08_0798</name>
</gene>
<keyword evidence="1" id="KW-0472">Membrane</keyword>
<name>A0A6I1GGN0_9BIFI</name>
<feature type="transmembrane region" description="Helical" evidence="1">
    <location>
        <begin position="39"/>
        <end position="57"/>
    </location>
</feature>
<keyword evidence="1" id="KW-1133">Transmembrane helix</keyword>
<dbReference type="RefSeq" id="WP_152209431.1">
    <property type="nucleotide sequence ID" value="NZ_WBVS01000003.1"/>
</dbReference>
<reference evidence="2 3" key="1">
    <citation type="submission" date="2019-09" db="EMBL/GenBank/DDBJ databases">
        <title>Characterization of the phylogenetic diversity of two novel species belonging to the genus Bifidobacterium: Bifidobacterium cebidarum sp. nov. and Bifidobacterium leontopitheci sp. nov.</title>
        <authorList>
            <person name="Lugli G.A."/>
            <person name="Duranti S."/>
            <person name="Milani C."/>
            <person name="Turroni F."/>
            <person name="Ventura M."/>
        </authorList>
    </citation>
    <scope>NUCLEOTIDE SEQUENCE [LARGE SCALE GENOMIC DNA]</scope>
    <source>
        <strain evidence="2 3">LMG 31469</strain>
    </source>
</reference>
<evidence type="ECO:0000313" key="2">
    <source>
        <dbReference type="EMBL" id="KAB7788519.1"/>
    </source>
</evidence>
<keyword evidence="1" id="KW-0812">Transmembrane</keyword>
<protein>
    <submittedName>
        <fullName evidence="2">Uncharacterized protein</fullName>
    </submittedName>
</protein>
<keyword evidence="3" id="KW-1185">Reference proteome</keyword>
<accession>A0A6I1GGN0</accession>
<comment type="caution">
    <text evidence="2">The sequence shown here is derived from an EMBL/GenBank/DDBJ whole genome shotgun (WGS) entry which is preliminary data.</text>
</comment>